<protein>
    <recommendedName>
        <fullName evidence="1">Aminotransferase-like plant mobile domain-containing protein</fullName>
    </recommendedName>
</protein>
<dbReference type="GO" id="GO:0010073">
    <property type="term" value="P:meristem maintenance"/>
    <property type="evidence" value="ECO:0007669"/>
    <property type="project" value="InterPro"/>
</dbReference>
<evidence type="ECO:0000313" key="3">
    <source>
        <dbReference type="Proteomes" id="UP000823749"/>
    </source>
</evidence>
<feature type="domain" description="Aminotransferase-like plant mobile" evidence="1">
    <location>
        <begin position="1"/>
        <end position="151"/>
    </location>
</feature>
<dbReference type="InterPro" id="IPR044824">
    <property type="entry name" value="MAIN-like"/>
</dbReference>
<reference evidence="2" key="1">
    <citation type="submission" date="2020-08" db="EMBL/GenBank/DDBJ databases">
        <title>Plant Genome Project.</title>
        <authorList>
            <person name="Zhang R.-G."/>
        </authorList>
    </citation>
    <scope>NUCLEOTIDE SEQUENCE</scope>
    <source>
        <strain evidence="2">WSP0</strain>
        <tissue evidence="2">Leaf</tissue>
    </source>
</reference>
<dbReference type="InterPro" id="IPR019557">
    <property type="entry name" value="AminoTfrase-like_pln_mobile"/>
</dbReference>
<dbReference type="AlphaFoldDB" id="A0AAV6LBG4"/>
<evidence type="ECO:0000259" key="1">
    <source>
        <dbReference type="Pfam" id="PF10536"/>
    </source>
</evidence>
<dbReference type="PANTHER" id="PTHR46033">
    <property type="entry name" value="PROTEIN MAIN-LIKE 2"/>
    <property type="match status" value="1"/>
</dbReference>
<comment type="caution">
    <text evidence="2">The sequence shown here is derived from an EMBL/GenBank/DDBJ whole genome shotgun (WGS) entry which is preliminary data.</text>
</comment>
<proteinExistence type="predicted"/>
<dbReference type="Pfam" id="PF10536">
    <property type="entry name" value="PMD"/>
    <property type="match status" value="1"/>
</dbReference>
<name>A0AAV6LBG4_9ERIC</name>
<accession>A0AAV6LBG4</accession>
<sequence>MTITLNDVSQLVGLQVEGLAEHAVDKTREECFAMVQRCLGVMADVAEDEVTTNNRVEFEWLKETFSEVLDGDSEERVDCCARAYLLCLLGITLFADKTGTTISVQFLTLLEDLGRVRDYAWGVGGLGHLYRQLGQASRRNCKQLSGYTSLLEDSKNVVMKGVTHGGCDYFIKPVRIEALRNIWQHVVWKRKDVWKDFEQSDIIEDGE</sequence>
<gene>
    <name evidence="2" type="ORF">RHGRI_005229</name>
</gene>
<dbReference type="Proteomes" id="UP000823749">
    <property type="component" value="Chromosome 2"/>
</dbReference>
<evidence type="ECO:0000313" key="2">
    <source>
        <dbReference type="EMBL" id="KAG5562420.1"/>
    </source>
</evidence>
<organism evidence="2 3">
    <name type="scientific">Rhododendron griersonianum</name>
    <dbReference type="NCBI Taxonomy" id="479676"/>
    <lineage>
        <taxon>Eukaryota</taxon>
        <taxon>Viridiplantae</taxon>
        <taxon>Streptophyta</taxon>
        <taxon>Embryophyta</taxon>
        <taxon>Tracheophyta</taxon>
        <taxon>Spermatophyta</taxon>
        <taxon>Magnoliopsida</taxon>
        <taxon>eudicotyledons</taxon>
        <taxon>Gunneridae</taxon>
        <taxon>Pentapetalae</taxon>
        <taxon>asterids</taxon>
        <taxon>Ericales</taxon>
        <taxon>Ericaceae</taxon>
        <taxon>Ericoideae</taxon>
        <taxon>Rhodoreae</taxon>
        <taxon>Rhododendron</taxon>
    </lineage>
</organism>
<keyword evidence="3" id="KW-1185">Reference proteome</keyword>
<dbReference type="EMBL" id="JACTNZ010000002">
    <property type="protein sequence ID" value="KAG5562420.1"/>
    <property type="molecule type" value="Genomic_DNA"/>
</dbReference>
<dbReference type="PANTHER" id="PTHR46033:SF1">
    <property type="entry name" value="PROTEIN MAIN-LIKE 2"/>
    <property type="match status" value="1"/>
</dbReference>